<keyword evidence="3" id="KW-0645">Protease</keyword>
<dbReference type="PROSITE" id="PS51318">
    <property type="entry name" value="TAT"/>
    <property type="match status" value="1"/>
</dbReference>
<dbReference type="Proteomes" id="UP000238916">
    <property type="component" value="Unassembled WGS sequence"/>
</dbReference>
<dbReference type="GO" id="GO:0004177">
    <property type="term" value="F:aminopeptidase activity"/>
    <property type="evidence" value="ECO:0007669"/>
    <property type="project" value="UniProtKB-KW"/>
</dbReference>
<dbReference type="InterPro" id="IPR045175">
    <property type="entry name" value="M28_fam"/>
</dbReference>
<evidence type="ECO:0000256" key="1">
    <source>
        <dbReference type="SAM" id="SignalP"/>
    </source>
</evidence>
<dbReference type="AlphaFoldDB" id="A0A2U3KB36"/>
<organism evidence="3 4">
    <name type="scientific">Candidatus Desulfosporosinus infrequens</name>
    <dbReference type="NCBI Taxonomy" id="2043169"/>
    <lineage>
        <taxon>Bacteria</taxon>
        <taxon>Bacillati</taxon>
        <taxon>Bacillota</taxon>
        <taxon>Clostridia</taxon>
        <taxon>Eubacteriales</taxon>
        <taxon>Desulfitobacteriaceae</taxon>
        <taxon>Desulfosporosinus</taxon>
    </lineage>
</organism>
<dbReference type="PANTHER" id="PTHR12147:SF26">
    <property type="entry name" value="PEPTIDASE M28 DOMAIN-CONTAINING PROTEIN"/>
    <property type="match status" value="1"/>
</dbReference>
<proteinExistence type="predicted"/>
<dbReference type="Pfam" id="PF04389">
    <property type="entry name" value="Peptidase_M28"/>
    <property type="match status" value="1"/>
</dbReference>
<keyword evidence="1" id="KW-0732">Signal</keyword>
<reference evidence="4" key="1">
    <citation type="submission" date="2018-02" db="EMBL/GenBank/DDBJ databases">
        <authorList>
            <person name="Hausmann B."/>
        </authorList>
    </citation>
    <scope>NUCLEOTIDE SEQUENCE [LARGE SCALE GENOMIC DNA]</scope>
    <source>
        <strain evidence="4">Peat soil MAG SbF1</strain>
    </source>
</reference>
<keyword evidence="3" id="KW-0378">Hydrolase</keyword>
<dbReference type="GO" id="GO:0008235">
    <property type="term" value="F:metalloexopeptidase activity"/>
    <property type="evidence" value="ECO:0007669"/>
    <property type="project" value="InterPro"/>
</dbReference>
<protein>
    <submittedName>
        <fullName evidence="3">Putative aminopeptidase</fullName>
    </submittedName>
</protein>
<dbReference type="Gene3D" id="3.40.630.10">
    <property type="entry name" value="Zn peptidases"/>
    <property type="match status" value="1"/>
</dbReference>
<dbReference type="EMBL" id="OMOF01000079">
    <property type="protein sequence ID" value="SPF36873.1"/>
    <property type="molecule type" value="Genomic_DNA"/>
</dbReference>
<accession>A0A2U3KB36</accession>
<dbReference type="OrthoDB" id="233977at2"/>
<evidence type="ECO:0000259" key="2">
    <source>
        <dbReference type="Pfam" id="PF04389"/>
    </source>
</evidence>
<sequence length="349" mass="38138">MPTRRGFLKCLGGLGACLLPWSSWSDSFVNNSLTAQASFKNLLPAKLAMLNSYQDTIASYLKRTAMDDISTLTQQAFEGRRAGSLGEEKTAAYLVDQMRGLGLNPLGDAMENQQRNYSHAFTIYPVIEGFSNGRLTFLQGDPDTLRTPSANIIGGLLGTSTNESIILSAHYDHLGIFQGKLYPGANDNASGVGCILDVMRRLLREGLKPKRNVVLAFWSAEEMGFVGSYSFVQNPTILRSGIQAVFNVDTVGNGPVGEFAFWANNNNRAVQAVQTAVAKNKANVVLIPTNGHNSDQLYFNIERIPAVTLMSRDWLNKNHTPEDVPSFVDPQKIALASDILYGAVHELAF</sequence>
<dbReference type="PANTHER" id="PTHR12147">
    <property type="entry name" value="METALLOPEPTIDASE M28 FAMILY MEMBER"/>
    <property type="match status" value="1"/>
</dbReference>
<feature type="domain" description="Peptidase M28" evidence="2">
    <location>
        <begin position="151"/>
        <end position="340"/>
    </location>
</feature>
<dbReference type="GO" id="GO:0006508">
    <property type="term" value="P:proteolysis"/>
    <property type="evidence" value="ECO:0007669"/>
    <property type="project" value="InterPro"/>
</dbReference>
<evidence type="ECO:0000313" key="4">
    <source>
        <dbReference type="Proteomes" id="UP000238916"/>
    </source>
</evidence>
<gene>
    <name evidence="3" type="ORF">SBF1_170010</name>
</gene>
<dbReference type="SUPFAM" id="SSF53187">
    <property type="entry name" value="Zn-dependent exopeptidases"/>
    <property type="match status" value="1"/>
</dbReference>
<evidence type="ECO:0000313" key="3">
    <source>
        <dbReference type="EMBL" id="SPF36873.1"/>
    </source>
</evidence>
<keyword evidence="3" id="KW-0031">Aminopeptidase</keyword>
<dbReference type="InterPro" id="IPR006311">
    <property type="entry name" value="TAT_signal"/>
</dbReference>
<dbReference type="InterPro" id="IPR007484">
    <property type="entry name" value="Peptidase_M28"/>
</dbReference>
<feature type="signal peptide" evidence="1">
    <location>
        <begin position="1"/>
        <end position="25"/>
    </location>
</feature>
<name>A0A2U3KB36_9FIRM</name>
<feature type="chain" id="PRO_5038829462" evidence="1">
    <location>
        <begin position="26"/>
        <end position="349"/>
    </location>
</feature>